<reference evidence="1" key="1">
    <citation type="submission" date="2019-04" db="EMBL/GenBank/DDBJ databases">
        <title>Microbes associate with the intestines of laboratory mice.</title>
        <authorList>
            <person name="Navarre W."/>
            <person name="Wong E."/>
            <person name="Huang K."/>
            <person name="Tropini C."/>
            <person name="Ng K."/>
            <person name="Yu B."/>
        </authorList>
    </citation>
    <scope>NUCLEOTIDE SEQUENCE</scope>
    <source>
        <strain evidence="1">NM72_1-8</strain>
    </source>
</reference>
<organism evidence="1 2">
    <name type="scientific">Hominisplanchenecus murintestinalis</name>
    <dbReference type="NCBI Taxonomy" id="2941517"/>
    <lineage>
        <taxon>Bacteria</taxon>
        <taxon>Bacillati</taxon>
        <taxon>Bacillota</taxon>
        <taxon>Clostridia</taxon>
        <taxon>Lachnospirales</taxon>
        <taxon>Lachnospiraceae</taxon>
        <taxon>Hominisplanchenecus</taxon>
    </lineage>
</organism>
<name>A0AC61R1F4_9FIRM</name>
<sequence>MDAKNLLTITNSNLRLNIKQTLFPAILLLFVIPLIYGTSNLDSVKSADCLERMVALIGLPMFVPLLKPEQDSGMDAIITFRPFPYRIVTVLRMVLSLICTVALVLVFEGYMTIGGCSFPASVFALRTLAVTMTLGFIGLLASAVSRNTVIGFLVSFCWYCVLQVENIGAIFKSVSNGISVYQFFLLLGSGAAIIFFSGLPFEKKGQSA</sequence>
<evidence type="ECO:0000313" key="1">
    <source>
        <dbReference type="EMBL" id="TGX99910.1"/>
    </source>
</evidence>
<evidence type="ECO:0000313" key="2">
    <source>
        <dbReference type="Proteomes" id="UP000307720"/>
    </source>
</evidence>
<dbReference type="EMBL" id="SRZB01000004">
    <property type="protein sequence ID" value="TGX99910.1"/>
    <property type="molecule type" value="Genomic_DNA"/>
</dbReference>
<keyword evidence="2" id="KW-1185">Reference proteome</keyword>
<accession>A0AC61R1F4</accession>
<dbReference type="Proteomes" id="UP000307720">
    <property type="component" value="Unassembled WGS sequence"/>
</dbReference>
<gene>
    <name evidence="1" type="ORF">E5357_04090</name>
</gene>
<comment type="caution">
    <text evidence="1">The sequence shown here is derived from an EMBL/GenBank/DDBJ whole genome shotgun (WGS) entry which is preliminary data.</text>
</comment>
<proteinExistence type="predicted"/>
<protein>
    <submittedName>
        <fullName evidence="1">Uncharacterized protein</fullName>
    </submittedName>
</protein>